<proteinExistence type="predicted"/>
<dbReference type="RefSeq" id="WP_240714315.1">
    <property type="nucleotide sequence ID" value="NZ_JAKVTV010000004.1"/>
</dbReference>
<name>A0A9X1V4R4_9FLAO</name>
<organism evidence="1 2">
    <name type="scientific">Christiangramia lutea</name>
    <dbReference type="NCBI Taxonomy" id="1607951"/>
    <lineage>
        <taxon>Bacteria</taxon>
        <taxon>Pseudomonadati</taxon>
        <taxon>Bacteroidota</taxon>
        <taxon>Flavobacteriia</taxon>
        <taxon>Flavobacteriales</taxon>
        <taxon>Flavobacteriaceae</taxon>
        <taxon>Christiangramia</taxon>
    </lineage>
</organism>
<protein>
    <submittedName>
        <fullName evidence="1">Uncharacterized protein</fullName>
    </submittedName>
</protein>
<sequence length="75" mass="8652">MKERKSIQNAINNLSCLSCKLNSGMQTNAKSQESIAVRIPQFRKREYSEGVSDNHNFNFNKVDVFQLNIVLNYNI</sequence>
<dbReference type="AlphaFoldDB" id="A0A9X1V4R4"/>
<keyword evidence="2" id="KW-1185">Reference proteome</keyword>
<accession>A0A9X1V4R4</accession>
<evidence type="ECO:0000313" key="2">
    <source>
        <dbReference type="Proteomes" id="UP001139226"/>
    </source>
</evidence>
<dbReference type="Proteomes" id="UP001139226">
    <property type="component" value="Unassembled WGS sequence"/>
</dbReference>
<reference evidence="1" key="1">
    <citation type="submission" date="2022-03" db="EMBL/GenBank/DDBJ databases">
        <title>Gramella crocea sp. nov., isolated from activated sludge of a seafood processing plant.</title>
        <authorList>
            <person name="Zhang X."/>
        </authorList>
    </citation>
    <scope>NUCLEOTIDE SEQUENCE</scope>
    <source>
        <strain evidence="1">YJ019</strain>
    </source>
</reference>
<comment type="caution">
    <text evidence="1">The sequence shown here is derived from an EMBL/GenBank/DDBJ whole genome shotgun (WGS) entry which is preliminary data.</text>
</comment>
<gene>
    <name evidence="1" type="ORF">ML462_13300</name>
</gene>
<evidence type="ECO:0000313" key="1">
    <source>
        <dbReference type="EMBL" id="MCH4824149.1"/>
    </source>
</evidence>
<dbReference type="EMBL" id="JAKVTV010000004">
    <property type="protein sequence ID" value="MCH4824149.1"/>
    <property type="molecule type" value="Genomic_DNA"/>
</dbReference>